<feature type="binding site" evidence="4">
    <location>
        <position position="61"/>
    </location>
    <ligand>
        <name>Zn(2+)</name>
        <dbReference type="ChEBI" id="CHEBI:29105"/>
    </ligand>
</feature>
<dbReference type="GO" id="GO:0006412">
    <property type="term" value="P:translation"/>
    <property type="evidence" value="ECO:0007669"/>
    <property type="project" value="UniProtKB-UniRule"/>
</dbReference>
<dbReference type="NCBIfam" id="TIGR00280">
    <property type="entry name" value="eL43_euk_arch"/>
    <property type="match status" value="1"/>
</dbReference>
<feature type="binding site" evidence="4">
    <location>
        <position position="58"/>
    </location>
    <ligand>
        <name>Zn(2+)</name>
        <dbReference type="ChEBI" id="CHEBI:29105"/>
    </ligand>
</feature>
<evidence type="ECO:0000256" key="1">
    <source>
        <dbReference type="ARBA" id="ARBA00022884"/>
    </source>
</evidence>
<comment type="function">
    <text evidence="4">Binds to the 23S rRNA.</text>
</comment>
<evidence type="ECO:0000256" key="3">
    <source>
        <dbReference type="ARBA" id="ARBA00023274"/>
    </source>
</evidence>
<dbReference type="AlphaFoldDB" id="A0A7C4BA26"/>
<keyword evidence="2 4" id="KW-0689">Ribosomal protein</keyword>
<sequence>MGKHTKIVGPAGKFGARYGSTLRKKVALIERKMRAKHRCPRCDTLGSLRRVSVGIWMCKKCGYTFAGGAYTPRTEMGRALLPEELKAVKGAGGKPASKTK</sequence>
<dbReference type="GO" id="GO:1990904">
    <property type="term" value="C:ribonucleoprotein complex"/>
    <property type="evidence" value="ECO:0007669"/>
    <property type="project" value="UniProtKB-KW"/>
</dbReference>
<dbReference type="GO" id="GO:0070180">
    <property type="term" value="F:large ribosomal subunit rRNA binding"/>
    <property type="evidence" value="ECO:0007669"/>
    <property type="project" value="UniProtKB-UniRule"/>
</dbReference>
<dbReference type="GO" id="GO:0005840">
    <property type="term" value="C:ribosome"/>
    <property type="evidence" value="ECO:0007669"/>
    <property type="project" value="UniProtKB-KW"/>
</dbReference>
<dbReference type="HAMAP" id="MF_00327">
    <property type="entry name" value="Ribosomal_eL43"/>
    <property type="match status" value="1"/>
</dbReference>
<keyword evidence="3 4" id="KW-0687">Ribonucleoprotein</keyword>
<dbReference type="SUPFAM" id="SSF57829">
    <property type="entry name" value="Zn-binding ribosomal proteins"/>
    <property type="match status" value="1"/>
</dbReference>
<organism evidence="5">
    <name type="scientific">Thermofilum pendens</name>
    <dbReference type="NCBI Taxonomy" id="2269"/>
    <lineage>
        <taxon>Archaea</taxon>
        <taxon>Thermoproteota</taxon>
        <taxon>Thermoprotei</taxon>
        <taxon>Thermofilales</taxon>
        <taxon>Thermofilaceae</taxon>
        <taxon>Thermofilum</taxon>
    </lineage>
</organism>
<accession>A0A7C4BA26</accession>
<comment type="subunit">
    <text evidence="4">Part of the 50S ribosomal subunit.</text>
</comment>
<dbReference type="InterPro" id="IPR011332">
    <property type="entry name" value="Ribosomal_zn-bd"/>
</dbReference>
<feature type="binding site" evidence="4">
    <location>
        <position position="42"/>
    </location>
    <ligand>
        <name>Zn(2+)</name>
        <dbReference type="ChEBI" id="CHEBI:29105"/>
    </ligand>
</feature>
<keyword evidence="4" id="KW-0699">rRNA-binding</keyword>
<comment type="caution">
    <text evidence="5">The sequence shown here is derived from an EMBL/GenBank/DDBJ whole genome shotgun (WGS) entry which is preliminary data.</text>
</comment>
<evidence type="ECO:0000256" key="2">
    <source>
        <dbReference type="ARBA" id="ARBA00022980"/>
    </source>
</evidence>
<dbReference type="InterPro" id="IPR050522">
    <property type="entry name" value="Ribosomal_protein_eL43"/>
</dbReference>
<protein>
    <recommendedName>
        <fullName evidence="4">Large ribosomal subunit protein eL43</fullName>
    </recommendedName>
</protein>
<evidence type="ECO:0000313" key="5">
    <source>
        <dbReference type="EMBL" id="HGI43637.1"/>
    </source>
</evidence>
<feature type="binding site" evidence="4">
    <location>
        <position position="39"/>
    </location>
    <ligand>
        <name>Zn(2+)</name>
        <dbReference type="ChEBI" id="CHEBI:29105"/>
    </ligand>
</feature>
<dbReference type="InterPro" id="IPR011331">
    <property type="entry name" value="Ribosomal_eL37/eL43"/>
</dbReference>
<name>A0A7C4BA26_THEPE</name>
<reference evidence="5" key="1">
    <citation type="journal article" date="2020" name="mSystems">
        <title>Genome- and Community-Level Interaction Insights into Carbon Utilization and Element Cycling Functions of Hydrothermarchaeota in Hydrothermal Sediment.</title>
        <authorList>
            <person name="Zhou Z."/>
            <person name="Liu Y."/>
            <person name="Xu W."/>
            <person name="Pan J."/>
            <person name="Luo Z.H."/>
            <person name="Li M."/>
        </authorList>
    </citation>
    <scope>NUCLEOTIDE SEQUENCE [LARGE SCALE GENOMIC DNA]</scope>
    <source>
        <strain evidence="5">SpSt-735</strain>
    </source>
</reference>
<dbReference type="GO" id="GO:0003735">
    <property type="term" value="F:structural constituent of ribosome"/>
    <property type="evidence" value="ECO:0007669"/>
    <property type="project" value="InterPro"/>
</dbReference>
<gene>
    <name evidence="4" type="primary">rpl37ae</name>
    <name evidence="5" type="ORF">ENV17_04565</name>
</gene>
<dbReference type="NCBIfam" id="NF003058">
    <property type="entry name" value="PRK03976.1"/>
    <property type="match status" value="1"/>
</dbReference>
<dbReference type="InterPro" id="IPR002674">
    <property type="entry name" value="Ribosomal_eL43"/>
</dbReference>
<dbReference type="PANTHER" id="PTHR48129:SF1">
    <property type="entry name" value="LARGE RIBOSOMAL SUBUNIT PROTEIN EL43"/>
    <property type="match status" value="1"/>
</dbReference>
<dbReference type="Pfam" id="PF01780">
    <property type="entry name" value="Ribosomal_L37ae"/>
    <property type="match status" value="1"/>
</dbReference>
<dbReference type="Gene3D" id="2.20.25.30">
    <property type="match status" value="1"/>
</dbReference>
<comment type="caution">
    <text evidence="4">Lacks conserved residue(s) required for the propagation of feature annotation.</text>
</comment>
<proteinExistence type="inferred from homology"/>
<evidence type="ECO:0000256" key="4">
    <source>
        <dbReference type="HAMAP-Rule" id="MF_00327"/>
    </source>
</evidence>
<dbReference type="GO" id="GO:0008270">
    <property type="term" value="F:zinc ion binding"/>
    <property type="evidence" value="ECO:0007669"/>
    <property type="project" value="UniProtKB-UniRule"/>
</dbReference>
<comment type="similarity">
    <text evidence="4">Belongs to the eukaryotic ribosomal protein eL43 family. Putative zinc-binding subfamily.</text>
</comment>
<dbReference type="PANTHER" id="PTHR48129">
    <property type="entry name" value="60S RIBOSOMAL PROTEIN L37A"/>
    <property type="match status" value="1"/>
</dbReference>
<dbReference type="EMBL" id="DTFI01000111">
    <property type="protein sequence ID" value="HGI43637.1"/>
    <property type="molecule type" value="Genomic_DNA"/>
</dbReference>
<keyword evidence="1 4" id="KW-0694">RNA-binding</keyword>